<dbReference type="EMBL" id="CAJVPZ010026127">
    <property type="protein sequence ID" value="CAG8724751.1"/>
    <property type="molecule type" value="Genomic_DNA"/>
</dbReference>
<dbReference type="Proteomes" id="UP000789396">
    <property type="component" value="Unassembled WGS sequence"/>
</dbReference>
<reference evidence="2" key="1">
    <citation type="submission" date="2021-06" db="EMBL/GenBank/DDBJ databases">
        <authorList>
            <person name="Kallberg Y."/>
            <person name="Tangrot J."/>
            <person name="Rosling A."/>
        </authorList>
    </citation>
    <scope>NUCLEOTIDE SEQUENCE</scope>
    <source>
        <strain evidence="2">IN212</strain>
    </source>
</reference>
<feature type="non-terminal residue" evidence="2">
    <location>
        <position position="45"/>
    </location>
</feature>
<accession>A0A9N9NE26</accession>
<evidence type="ECO:0000313" key="3">
    <source>
        <dbReference type="Proteomes" id="UP000789396"/>
    </source>
</evidence>
<feature type="region of interest" description="Disordered" evidence="1">
    <location>
        <begin position="12"/>
        <end position="45"/>
    </location>
</feature>
<feature type="compositionally biased region" description="Low complexity" evidence="1">
    <location>
        <begin position="23"/>
        <end position="32"/>
    </location>
</feature>
<feature type="compositionally biased region" description="Polar residues" evidence="1">
    <location>
        <begin position="33"/>
        <end position="45"/>
    </location>
</feature>
<keyword evidence="3" id="KW-1185">Reference proteome</keyword>
<sequence length="45" mass="5117">MLAIAEAEAKEYEEAKHKKQKSSYECESFSSSITENGDLNNYNDL</sequence>
<organism evidence="2 3">
    <name type="scientific">Racocetra fulgida</name>
    <dbReference type="NCBI Taxonomy" id="60492"/>
    <lineage>
        <taxon>Eukaryota</taxon>
        <taxon>Fungi</taxon>
        <taxon>Fungi incertae sedis</taxon>
        <taxon>Mucoromycota</taxon>
        <taxon>Glomeromycotina</taxon>
        <taxon>Glomeromycetes</taxon>
        <taxon>Diversisporales</taxon>
        <taxon>Gigasporaceae</taxon>
        <taxon>Racocetra</taxon>
    </lineage>
</organism>
<dbReference type="AlphaFoldDB" id="A0A9N9NE26"/>
<proteinExistence type="predicted"/>
<evidence type="ECO:0000256" key="1">
    <source>
        <dbReference type="SAM" id="MobiDB-lite"/>
    </source>
</evidence>
<comment type="caution">
    <text evidence="2">The sequence shown here is derived from an EMBL/GenBank/DDBJ whole genome shotgun (WGS) entry which is preliminary data.</text>
</comment>
<protein>
    <submittedName>
        <fullName evidence="2">18763_t:CDS:1</fullName>
    </submittedName>
</protein>
<evidence type="ECO:0000313" key="2">
    <source>
        <dbReference type="EMBL" id="CAG8724751.1"/>
    </source>
</evidence>
<name>A0A9N9NE26_9GLOM</name>
<gene>
    <name evidence="2" type="ORF">RFULGI_LOCUS11704</name>
</gene>